<reference evidence="2" key="1">
    <citation type="submission" date="2021-03" db="EMBL/GenBank/DDBJ databases">
        <authorList>
            <person name="Kim M.K."/>
        </authorList>
    </citation>
    <scope>NUCLEOTIDE SEQUENCE</scope>
    <source>
        <strain evidence="2">BT186</strain>
    </source>
</reference>
<proteinExistence type="predicted"/>
<dbReference type="EMBL" id="JAFLQZ010000003">
    <property type="protein sequence ID" value="MBO0357612.1"/>
    <property type="molecule type" value="Genomic_DNA"/>
</dbReference>
<keyword evidence="1" id="KW-0732">Signal</keyword>
<dbReference type="PANTHER" id="PTHR34853:SF1">
    <property type="entry name" value="LIPASE 5"/>
    <property type="match status" value="1"/>
</dbReference>
<dbReference type="GO" id="GO:0016042">
    <property type="term" value="P:lipid catabolic process"/>
    <property type="evidence" value="ECO:0007669"/>
    <property type="project" value="InterPro"/>
</dbReference>
<sequence length="405" mass="43578">MKTTLLSSRWLLLLFTVWCLGGCNSSPDPDPSPELPTGEQLFVSADSVTTVPKAQLQALATLAGFGAFTAQLKYDVTFRRFRYKTTYQGQLLEVSGMLAVPRNTPAPPALLSAQHGTMFKYADAPSNFPATFTGFELFASAGFVTLIPDYIGLGVSSNIRQSFYDKPSTAGTVVDMIKAAKYYLQQKKVALNPRLFLVGYSEGGYATMAAQQAIETTPEHGLTVTAAAAGAGGYDLPGMLSSVAATPTYATPAFLGLFLQAYNTTYSWNRPLTDFFQAPYAAALPALLNGTKTRAEIDAALTTSPAALFTPTFYASLSNPSAEPVLKQRLQENSFFNWVPTSPTRLYHGTADGSVFFSTSQSTFDRFRTAGATNVTFTPIPGGTHESSIIPMMADVLPWLQTLNP</sequence>
<dbReference type="RefSeq" id="WP_206982899.1">
    <property type="nucleotide sequence ID" value="NZ_JAFLQZ010000003.1"/>
</dbReference>
<dbReference type="GO" id="GO:0004806">
    <property type="term" value="F:triacylglycerol lipase activity"/>
    <property type="evidence" value="ECO:0007669"/>
    <property type="project" value="InterPro"/>
</dbReference>
<keyword evidence="3" id="KW-1185">Reference proteome</keyword>
<keyword evidence="2" id="KW-0378">Hydrolase</keyword>
<evidence type="ECO:0000313" key="3">
    <source>
        <dbReference type="Proteomes" id="UP000664144"/>
    </source>
</evidence>
<dbReference type="SUPFAM" id="SSF53474">
    <property type="entry name" value="alpha/beta-Hydrolases"/>
    <property type="match status" value="1"/>
</dbReference>
<dbReference type="InterPro" id="IPR005152">
    <property type="entry name" value="Lipase_secreted"/>
</dbReference>
<dbReference type="Pfam" id="PF03583">
    <property type="entry name" value="LIP"/>
    <property type="match status" value="1"/>
</dbReference>
<dbReference type="Gene3D" id="3.40.50.1820">
    <property type="entry name" value="alpha/beta hydrolase"/>
    <property type="match status" value="1"/>
</dbReference>
<dbReference type="InterPro" id="IPR029058">
    <property type="entry name" value="AB_hydrolase_fold"/>
</dbReference>
<protein>
    <submittedName>
        <fullName evidence="2">Alpha/beta hydrolase</fullName>
    </submittedName>
</protein>
<feature type="chain" id="PRO_5036750555" evidence="1">
    <location>
        <begin position="22"/>
        <end position="405"/>
    </location>
</feature>
<organism evidence="2 3">
    <name type="scientific">Hymenobacter telluris</name>
    <dbReference type="NCBI Taxonomy" id="2816474"/>
    <lineage>
        <taxon>Bacteria</taxon>
        <taxon>Pseudomonadati</taxon>
        <taxon>Bacteroidota</taxon>
        <taxon>Cytophagia</taxon>
        <taxon>Cytophagales</taxon>
        <taxon>Hymenobacteraceae</taxon>
        <taxon>Hymenobacter</taxon>
    </lineage>
</organism>
<evidence type="ECO:0000313" key="2">
    <source>
        <dbReference type="EMBL" id="MBO0357612.1"/>
    </source>
</evidence>
<dbReference type="Gene3D" id="1.10.260.160">
    <property type="match status" value="1"/>
</dbReference>
<gene>
    <name evidence="2" type="ORF">J0X19_06615</name>
</gene>
<dbReference type="PIRSF" id="PIRSF029171">
    <property type="entry name" value="Esterase_LipA"/>
    <property type="match status" value="1"/>
</dbReference>
<dbReference type="AlphaFoldDB" id="A0A939JCS9"/>
<feature type="signal peptide" evidence="1">
    <location>
        <begin position="1"/>
        <end position="21"/>
    </location>
</feature>
<accession>A0A939JCS9</accession>
<dbReference type="PANTHER" id="PTHR34853">
    <property type="match status" value="1"/>
</dbReference>
<evidence type="ECO:0000256" key="1">
    <source>
        <dbReference type="SAM" id="SignalP"/>
    </source>
</evidence>
<name>A0A939JCS9_9BACT</name>
<dbReference type="Proteomes" id="UP000664144">
    <property type="component" value="Unassembled WGS sequence"/>
</dbReference>
<comment type="caution">
    <text evidence="2">The sequence shown here is derived from an EMBL/GenBank/DDBJ whole genome shotgun (WGS) entry which is preliminary data.</text>
</comment>